<evidence type="ECO:0000313" key="1">
    <source>
        <dbReference type="EMBL" id="KZP10810.1"/>
    </source>
</evidence>
<organism evidence="1 2">
    <name type="scientific">Athelia psychrophila</name>
    <dbReference type="NCBI Taxonomy" id="1759441"/>
    <lineage>
        <taxon>Eukaryota</taxon>
        <taxon>Fungi</taxon>
        <taxon>Dikarya</taxon>
        <taxon>Basidiomycota</taxon>
        <taxon>Agaricomycotina</taxon>
        <taxon>Agaricomycetes</taxon>
        <taxon>Agaricomycetidae</taxon>
        <taxon>Atheliales</taxon>
        <taxon>Atheliaceae</taxon>
        <taxon>Athelia</taxon>
    </lineage>
</organism>
<proteinExistence type="predicted"/>
<dbReference type="Proteomes" id="UP000076532">
    <property type="component" value="Unassembled WGS sequence"/>
</dbReference>
<dbReference type="EMBL" id="KV417673">
    <property type="protein sequence ID" value="KZP10810.1"/>
    <property type="molecule type" value="Genomic_DNA"/>
</dbReference>
<sequence length="84" mass="9661">MPPLHRPAVPKDDISDLVNAHWHPIHVAFHPGHTRKDVCWRSLPASLYRPGEHLLTVLTLEIARLIRRALRTVDGLRPVERVSR</sequence>
<protein>
    <submittedName>
        <fullName evidence="1">Uncharacterized protein</fullName>
    </submittedName>
</protein>
<keyword evidence="2" id="KW-1185">Reference proteome</keyword>
<name>A0A165ZQ61_9AGAM</name>
<reference evidence="1 2" key="1">
    <citation type="journal article" date="2016" name="Mol. Biol. Evol.">
        <title>Comparative Genomics of Early-Diverging Mushroom-Forming Fungi Provides Insights into the Origins of Lignocellulose Decay Capabilities.</title>
        <authorList>
            <person name="Nagy L.G."/>
            <person name="Riley R."/>
            <person name="Tritt A."/>
            <person name="Adam C."/>
            <person name="Daum C."/>
            <person name="Floudas D."/>
            <person name="Sun H."/>
            <person name="Yadav J.S."/>
            <person name="Pangilinan J."/>
            <person name="Larsson K.H."/>
            <person name="Matsuura K."/>
            <person name="Barry K."/>
            <person name="Labutti K."/>
            <person name="Kuo R."/>
            <person name="Ohm R.A."/>
            <person name="Bhattacharya S.S."/>
            <person name="Shirouzu T."/>
            <person name="Yoshinaga Y."/>
            <person name="Martin F.M."/>
            <person name="Grigoriev I.V."/>
            <person name="Hibbett D.S."/>
        </authorList>
    </citation>
    <scope>NUCLEOTIDE SEQUENCE [LARGE SCALE GENOMIC DNA]</scope>
    <source>
        <strain evidence="1 2">CBS 109695</strain>
    </source>
</reference>
<accession>A0A165ZQ61</accession>
<gene>
    <name evidence="1" type="ORF">FIBSPDRAFT_962798</name>
</gene>
<evidence type="ECO:0000313" key="2">
    <source>
        <dbReference type="Proteomes" id="UP000076532"/>
    </source>
</evidence>
<dbReference type="AlphaFoldDB" id="A0A165ZQ61"/>